<name>A0ABD2VVS6_9HYME</name>
<evidence type="ECO:0000313" key="3">
    <source>
        <dbReference type="Proteomes" id="UP001627154"/>
    </source>
</evidence>
<organism evidence="2 3">
    <name type="scientific">Trichogramma kaykai</name>
    <dbReference type="NCBI Taxonomy" id="54128"/>
    <lineage>
        <taxon>Eukaryota</taxon>
        <taxon>Metazoa</taxon>
        <taxon>Ecdysozoa</taxon>
        <taxon>Arthropoda</taxon>
        <taxon>Hexapoda</taxon>
        <taxon>Insecta</taxon>
        <taxon>Pterygota</taxon>
        <taxon>Neoptera</taxon>
        <taxon>Endopterygota</taxon>
        <taxon>Hymenoptera</taxon>
        <taxon>Apocrita</taxon>
        <taxon>Proctotrupomorpha</taxon>
        <taxon>Chalcidoidea</taxon>
        <taxon>Trichogrammatidae</taxon>
        <taxon>Trichogramma</taxon>
    </lineage>
</organism>
<comment type="caution">
    <text evidence="2">The sequence shown here is derived from an EMBL/GenBank/DDBJ whole genome shotgun (WGS) entry which is preliminary data.</text>
</comment>
<sequence>MSFREAMSSAENKYWLEAVRSELEAMDENQVWKLENRPTSWKGHKPNVIDSKWVFKRKVGVNGEVKHKARLVCRGFKDKTDYELDETYAPVSRMQVISAALAIKTS</sequence>
<protein>
    <recommendedName>
        <fullName evidence="1">Reverse transcriptase Ty1/copia-type domain-containing protein</fullName>
    </recommendedName>
</protein>
<accession>A0ABD2VVS6</accession>
<dbReference type="Pfam" id="PF07727">
    <property type="entry name" value="RVT_2"/>
    <property type="match status" value="1"/>
</dbReference>
<dbReference type="AlphaFoldDB" id="A0ABD2VVS6"/>
<keyword evidence="3" id="KW-1185">Reference proteome</keyword>
<evidence type="ECO:0000313" key="2">
    <source>
        <dbReference type="EMBL" id="KAL3384507.1"/>
    </source>
</evidence>
<dbReference type="Proteomes" id="UP001627154">
    <property type="component" value="Unassembled WGS sequence"/>
</dbReference>
<dbReference type="InterPro" id="IPR013103">
    <property type="entry name" value="RVT_2"/>
</dbReference>
<feature type="domain" description="Reverse transcriptase Ty1/copia-type" evidence="1">
    <location>
        <begin position="29"/>
        <end position="104"/>
    </location>
</feature>
<proteinExistence type="predicted"/>
<dbReference type="EMBL" id="JBJJXI010000170">
    <property type="protein sequence ID" value="KAL3384507.1"/>
    <property type="molecule type" value="Genomic_DNA"/>
</dbReference>
<reference evidence="2 3" key="1">
    <citation type="journal article" date="2024" name="bioRxiv">
        <title>A reference genome for Trichogramma kaykai: A tiny desert-dwelling parasitoid wasp with competing sex-ratio distorters.</title>
        <authorList>
            <person name="Culotta J."/>
            <person name="Lindsey A.R."/>
        </authorList>
    </citation>
    <scope>NUCLEOTIDE SEQUENCE [LARGE SCALE GENOMIC DNA]</scope>
    <source>
        <strain evidence="2 3">KSX58</strain>
    </source>
</reference>
<evidence type="ECO:0000259" key="1">
    <source>
        <dbReference type="Pfam" id="PF07727"/>
    </source>
</evidence>
<gene>
    <name evidence="2" type="ORF">TKK_019608</name>
</gene>